<keyword evidence="4" id="KW-1133">Transmembrane helix</keyword>
<keyword evidence="7" id="KW-1185">Reference proteome</keyword>
<proteinExistence type="inferred from homology"/>
<evidence type="ECO:0000256" key="5">
    <source>
        <dbReference type="ARBA" id="ARBA00023136"/>
    </source>
</evidence>
<comment type="caution">
    <text evidence="6">The sequence shown here is derived from an EMBL/GenBank/DDBJ whole genome shotgun (WGS) entry which is preliminary data.</text>
</comment>
<dbReference type="GO" id="GO:0046873">
    <property type="term" value="F:metal ion transmembrane transporter activity"/>
    <property type="evidence" value="ECO:0007669"/>
    <property type="project" value="InterPro"/>
</dbReference>
<keyword evidence="3" id="KW-0812">Transmembrane</keyword>
<dbReference type="Proteomes" id="UP001370490">
    <property type="component" value="Unassembled WGS sequence"/>
</dbReference>
<evidence type="ECO:0000256" key="1">
    <source>
        <dbReference type="ARBA" id="ARBA00004141"/>
    </source>
</evidence>
<evidence type="ECO:0000256" key="3">
    <source>
        <dbReference type="ARBA" id="ARBA00022692"/>
    </source>
</evidence>
<gene>
    <name evidence="6" type="ORF">RJ641_021402</name>
</gene>
<dbReference type="InterPro" id="IPR001046">
    <property type="entry name" value="NRAMP_fam"/>
</dbReference>
<evidence type="ECO:0000313" key="7">
    <source>
        <dbReference type="Proteomes" id="UP001370490"/>
    </source>
</evidence>
<evidence type="ECO:0000313" key="6">
    <source>
        <dbReference type="EMBL" id="KAK6914081.1"/>
    </source>
</evidence>
<protein>
    <submittedName>
        <fullName evidence="6">NRAMP family</fullName>
    </submittedName>
</protein>
<dbReference type="Pfam" id="PF01566">
    <property type="entry name" value="Nramp"/>
    <property type="match status" value="1"/>
</dbReference>
<reference evidence="6 7" key="1">
    <citation type="submission" date="2023-12" db="EMBL/GenBank/DDBJ databases">
        <title>A high-quality genome assembly for Dillenia turbinata (Dilleniales).</title>
        <authorList>
            <person name="Chanderbali A."/>
        </authorList>
    </citation>
    <scope>NUCLEOTIDE SEQUENCE [LARGE SCALE GENOMIC DNA]</scope>
    <source>
        <strain evidence="6">LSX21</strain>
        <tissue evidence="6">Leaf</tissue>
    </source>
</reference>
<accession>A0AAN8UMQ8</accession>
<evidence type="ECO:0000256" key="4">
    <source>
        <dbReference type="ARBA" id="ARBA00022989"/>
    </source>
</evidence>
<dbReference type="GO" id="GO:0016020">
    <property type="term" value="C:membrane"/>
    <property type="evidence" value="ECO:0007669"/>
    <property type="project" value="UniProtKB-SubCell"/>
</dbReference>
<keyword evidence="5" id="KW-0472">Membrane</keyword>
<comment type="similarity">
    <text evidence="2">Belongs to the NRAMP (TC 2.A.55) family.</text>
</comment>
<comment type="subcellular location">
    <subcellularLocation>
        <location evidence="1">Membrane</location>
        <topology evidence="1">Multi-pass membrane protein</topology>
    </subcellularLocation>
</comment>
<evidence type="ECO:0000256" key="2">
    <source>
        <dbReference type="ARBA" id="ARBA00009965"/>
    </source>
</evidence>
<name>A0AAN8UMQ8_9MAGN</name>
<sequence length="105" mass="11630">MVVMPAVGCFLFLFLENNGVRKLEAVFAVLIGTMPLSFAWMFADAKPSAKELLLGMFNSRIGYKEVSEVKQSSWLLAGRRLGWNTTGIGSPTPKSNGVEVKWEME</sequence>
<organism evidence="6 7">
    <name type="scientific">Dillenia turbinata</name>
    <dbReference type="NCBI Taxonomy" id="194707"/>
    <lineage>
        <taxon>Eukaryota</taxon>
        <taxon>Viridiplantae</taxon>
        <taxon>Streptophyta</taxon>
        <taxon>Embryophyta</taxon>
        <taxon>Tracheophyta</taxon>
        <taxon>Spermatophyta</taxon>
        <taxon>Magnoliopsida</taxon>
        <taxon>eudicotyledons</taxon>
        <taxon>Gunneridae</taxon>
        <taxon>Pentapetalae</taxon>
        <taxon>Dilleniales</taxon>
        <taxon>Dilleniaceae</taxon>
        <taxon>Dillenia</taxon>
    </lineage>
</organism>
<dbReference type="EMBL" id="JBAMMX010000026">
    <property type="protein sequence ID" value="KAK6914081.1"/>
    <property type="molecule type" value="Genomic_DNA"/>
</dbReference>
<dbReference type="AlphaFoldDB" id="A0AAN8UMQ8"/>